<dbReference type="Proteomes" id="UP000008680">
    <property type="component" value="Chromosome"/>
</dbReference>
<keyword evidence="7" id="KW-0067">ATP-binding</keyword>
<dbReference type="InterPro" id="IPR045055">
    <property type="entry name" value="DNA2/NAM7-like"/>
</dbReference>
<keyword evidence="1" id="KW-0175">Coiled coil</keyword>
<dbReference type="InterPro" id="IPR027417">
    <property type="entry name" value="P-loop_NTPase"/>
</dbReference>
<feature type="coiled-coil region" evidence="1">
    <location>
        <begin position="2008"/>
        <end position="2035"/>
    </location>
</feature>
<dbReference type="EMBL" id="CP001719">
    <property type="protein sequence ID" value="ADC46971.1"/>
    <property type="molecule type" value="Genomic_DNA"/>
</dbReference>
<keyword evidence="7" id="KW-0378">Hydrolase</keyword>
<dbReference type="OrthoDB" id="45637at2157"/>
<feature type="region of interest" description="Disordered" evidence="2">
    <location>
        <begin position="1988"/>
        <end position="2008"/>
    </location>
</feature>
<feature type="region of interest" description="Disordered" evidence="2">
    <location>
        <begin position="1680"/>
        <end position="1881"/>
    </location>
</feature>
<dbReference type="KEGG" id="mru:mru_1121"/>
<evidence type="ECO:0000259" key="3">
    <source>
        <dbReference type="Pfam" id="PF11784"/>
    </source>
</evidence>
<feature type="compositionally biased region" description="Basic and acidic residues" evidence="2">
    <location>
        <begin position="1823"/>
        <end position="1867"/>
    </location>
</feature>
<evidence type="ECO:0000313" key="8">
    <source>
        <dbReference type="Proteomes" id="UP000008680"/>
    </source>
</evidence>
<name>D3E360_METRM</name>
<dbReference type="Pfam" id="PF11784">
    <property type="entry name" value="DUF3320"/>
    <property type="match status" value="1"/>
</dbReference>
<feature type="compositionally biased region" description="Basic and acidic residues" evidence="2">
    <location>
        <begin position="1704"/>
        <end position="1727"/>
    </location>
</feature>
<dbReference type="InterPro" id="IPR011335">
    <property type="entry name" value="Restrct_endonuc-II-like"/>
</dbReference>
<dbReference type="eggNOG" id="arCOG00803">
    <property type="taxonomic scope" value="Archaea"/>
</dbReference>
<dbReference type="SUPFAM" id="SSF52540">
    <property type="entry name" value="P-loop containing nucleoside triphosphate hydrolases"/>
    <property type="match status" value="1"/>
</dbReference>
<feature type="compositionally biased region" description="Polar residues" evidence="2">
    <location>
        <begin position="2350"/>
        <end position="2359"/>
    </location>
</feature>
<feature type="domain" description="DNA2/NAM7 helicase-like C-terminal" evidence="5">
    <location>
        <begin position="1013"/>
        <end position="1205"/>
    </location>
</feature>
<dbReference type="InterPro" id="IPR041677">
    <property type="entry name" value="DNA2/NAM7_AAA_11"/>
</dbReference>
<feature type="compositionally biased region" description="Basic and acidic residues" evidence="2">
    <location>
        <begin position="2277"/>
        <end position="2286"/>
    </location>
</feature>
<dbReference type="Gene3D" id="3.40.960.10">
    <property type="entry name" value="VSR Endonuclease"/>
    <property type="match status" value="1"/>
</dbReference>
<proteinExistence type="predicted"/>
<evidence type="ECO:0000259" key="6">
    <source>
        <dbReference type="Pfam" id="PF18741"/>
    </source>
</evidence>
<feature type="domain" description="Restriction endonuclease type II-like" evidence="6">
    <location>
        <begin position="1250"/>
        <end position="1347"/>
    </location>
</feature>
<feature type="compositionally biased region" description="Basic and acidic residues" evidence="2">
    <location>
        <begin position="1789"/>
        <end position="1815"/>
    </location>
</feature>
<dbReference type="SUPFAM" id="SSF52980">
    <property type="entry name" value="Restriction endonuclease-like"/>
    <property type="match status" value="1"/>
</dbReference>
<dbReference type="PANTHER" id="PTHR10887">
    <property type="entry name" value="DNA2/NAM7 HELICASE FAMILY"/>
    <property type="match status" value="1"/>
</dbReference>
<dbReference type="InterPro" id="IPR021754">
    <property type="entry name" value="DUF3320"/>
</dbReference>
<feature type="compositionally biased region" description="Acidic residues" evidence="2">
    <location>
        <begin position="1484"/>
        <end position="1519"/>
    </location>
</feature>
<dbReference type="Pfam" id="PF13195">
    <property type="entry name" value="DUF4011"/>
    <property type="match status" value="1"/>
</dbReference>
<dbReference type="InterPro" id="IPR047187">
    <property type="entry name" value="SF1_C_Upf1"/>
</dbReference>
<dbReference type="Pfam" id="PF18741">
    <property type="entry name" value="MTES_1575"/>
    <property type="match status" value="1"/>
</dbReference>
<feature type="compositionally biased region" description="Acidic residues" evidence="2">
    <location>
        <begin position="1443"/>
        <end position="1452"/>
    </location>
</feature>
<dbReference type="Pfam" id="PF13087">
    <property type="entry name" value="AAA_12"/>
    <property type="match status" value="1"/>
</dbReference>
<dbReference type="Pfam" id="PF13086">
    <property type="entry name" value="AAA_11"/>
    <property type="match status" value="2"/>
</dbReference>
<sequence>MKFRTPSKKDTNKDIEKEFKNLRKELLDLTLRNPLLNFKARNRNLSIINQSPINIYRTLVLENKKMFFQANKKETKKSKAHAFIDEAKEFLSQESDKTLKADLSPSELQKRLFYIDQQSKTMVQEQGYNILYIAIGFIEWIDNKKPRQKNLAPLILIPVEMERKKVGNSFSLSWTGEDLQNNISIQAKLREIGIELPKFEQTSYVEGVNHYLENVRQAIRPFPKWDVKYDIALGFFSFTKFVMYNDLNPESWDENIDLTKNELIQAIFNPSKNVYEDTFEEDDVDEKLHYKTMYQVLDADSSQIAAIENVKAGHNLVVEGPPGTGKSQTIVNLIAELIAEGKTVLFVSEKMAALEVVKSRLDSVGLGKFVLELHSHKTRRKKFLKNLQKATNVRSTRDLKLDQTLRKLENLRDQLDQYAEIIHRPMANVKLSPFELYGMKESSEDYFSRQNRLLPLVRFDNPEDITMKDLDDIIISLENLSELYSTISKNNPWSYCNPKSLLPADLREIEQLIMDTLEALTDFRYEMDIINEVYGIKVPNTLQEYEDSITALSLLNSETVNLIDSSILLNREWYSNPEQAQILIKLLASYQQSSNLFDKFTDYLLIADLDTLIQDLNKDLNKKFRLFGGNSHKDELSRLYKGPVPSEKEALNDLIKVRKEIKVRQSYNDNEKLGIRYFGDLWGKNANVQELKEVSIWMRKFTHLLSNGTFNENTVKMLSNEIFHPSIDDGIDEYIEKGNRFYESLKKLESKLNPRSKIIFKKESEDVPFDKWEIQLNKWKGQLSSLHLWSQYSNTKRACMNTHASIFIKTVEKRNIKKDDVKPLVLGNFADSLLNIVFSENEILAGFIGELHENRIADFKDLDRKIINLNRKRIFNKLNSQIPKIFGGANDPEAKILAGEFTRKSGHLPVRTLLEKAGGTIKKIKPVFMMSPLSIAQYLDPTNPKLQFDVVIFDEASQVKPEDALGAFMRGKTAVVMGDTQQLPPTSFFDQMTDSEGGEEVATALDMESILHLCKMSFPVKMLKWHYRSRHESLINISNREFYDNELLVYPSPCHNDPELGLKFHYNPNTAYHRGEGSANPLEAKDVVKEIFRHFEKYGDKKSLGVGTFSVAQKNAILEELEIERKSHPEFEPLFSDKREERFFVKNLETIQGDERDVILISVGYGYDTEGKMSLNFGPLNQDGGERRLNVLITRAREKCVVFTNFRAHDIHLTANPPFGVKSLQSFLEYAENLSQNQFIDQEEDEEAPFEDAIYNFLADNGYRVDKRIGCAGFRVDLAIIDEENPGKYLLGIQCDGHNYASSKVARDRDRLREQVLNGLGWKIYHIWSTDWYRNRDLARARLLEHIENTIITTKVNDLKSKIHDAESMQINPVTTVVIDKKNKEKDSDDDSDSDKTDKNKESLINNYLKDLEDEFGDNSDKKDNNNEDDDSNNDDGGLVIDSTDDSIDNPDDGGLVIDSTDDSIDNPDDEGLVIDSDTNLGSEEFDIGSDSVLDDDSDDEEFGVDSDSDLDEEEIIEDSEIKLSDTLNTDLKDEDIYEPEIELDDNSDSDLDEEEIIYEREIQLKEGSDLDTEDEIIIEENNNNGSDIDLDSDDVTVFELSDEDSSSDSDDVTVFELSDDDSSSDSDDEELDNDSNIDLEDEESDDNFTLDLEDQSNNLMPKSTIDKSEFLKDLYGEDDDLSSTIDEEPKILNDNNEVINKSFDSKDKKSSKNISKSELKNQEKAKSKTKSKTKSKAKPKNRNQEIKNIENGKIKNDDSKKEQNKPKSKNRSILNRLKNIGGGLGLSRSEESEGKEFIKAEDKKSKEFVSDAKKSIKRKDRKAKDKDSNDKKEINKKLNKEQNIKNNKDNIVESDKKQEEIKEEIQKPVPKSKPNNTKELINQNNKTIEELEEYINNSSNNSDLEFDGASDIDLEKEIISEDKTKLDVESDIQMDDEYVIVDDSELEDEFEFIEELDDDSELEDEFEFIEELDDDSELEDEEFEFIDDLDDDFGSEDEYELVDDSELEDEFELIDDLEEKSNNYDNEDINLKEDSEYLEKEESEDIMRQKESVSKRKVEHEIIDDSLDVIVPISAERRADEYNNYSEDANVIIPIQDEEEFEEEYYNNDSQVDSEEGIDELEELISENINYSDDDAREEFLTNKESNQESEEDSYYYSAVGIENSLKKNAVQYPKSSNRNKKGIVGAVSSLKDEMLYINASIKEIENPTEREKIYVIDPSEEEYYNQPDDSIYYNDSLSENKERYAKSKQYEDEVEVISPVSDSDEGETGHIQSDYIERKAEDSSKSSSESLFSPKKHEYLDKIKEYAAESEYEEAAENPTISPVHTEIEESVESSVISPVHTEYVETVESSAISPVQQEYDKTEEPSTISAEDQETEFIDDILLEEDELSNIQDTDDSALAEEEPESIEIDDDEFESIITDVDQDYQELEKERIKEANVLSAVDNTRLTPTGKLEDYIVAYKEIDDVIIKSATEIYDDEKKVATAVMDIVSAEGPIHVDMVIRRIRESCNLSRAGTKFKEAIFKAIDRNESHMNLIREEDFLFIDYDQIAVRKRDKPNIDLISDLEIENAIDLVLSFEKSLKVKELARIVSRTLGFKSTSKKTSAKILEVIDVMIGKEILVNVNDKIEFR</sequence>
<keyword evidence="8" id="KW-1185">Reference proteome</keyword>
<gene>
    <name evidence="7" type="ordered locus">mru_1121</name>
</gene>
<feature type="region of interest" description="Disordered" evidence="2">
    <location>
        <begin position="1600"/>
        <end position="1668"/>
    </location>
</feature>
<dbReference type="GeneID" id="8770772"/>
<keyword evidence="7" id="KW-0347">Helicase</keyword>
<evidence type="ECO:0000259" key="5">
    <source>
        <dbReference type="Pfam" id="PF13087"/>
    </source>
</evidence>
<dbReference type="Gene3D" id="3.40.50.300">
    <property type="entry name" value="P-loop containing nucleotide triphosphate hydrolases"/>
    <property type="match status" value="3"/>
</dbReference>
<evidence type="ECO:0000256" key="2">
    <source>
        <dbReference type="SAM" id="MobiDB-lite"/>
    </source>
</evidence>
<reference evidence="7 8" key="1">
    <citation type="journal article" date="2010" name="PLoS ONE">
        <title>The genome sequence of the rumen methanogen Methanobrevibacter ruminantium reveals new possibilities for controlling ruminant methane emissions.</title>
        <authorList>
            <person name="Leahy S.C."/>
            <person name="Kelly W.J."/>
            <person name="Altermann E."/>
            <person name="Ronimus R.S."/>
            <person name="Yeoman C.J."/>
            <person name="Pacheco D.M."/>
            <person name="Li D."/>
            <person name="Kong Z."/>
            <person name="McTavish S."/>
            <person name="Sang C."/>
            <person name="Lambie S.C."/>
            <person name="Janssen P.H."/>
            <person name="Dey D."/>
            <person name="Attwood G.T."/>
        </authorList>
    </citation>
    <scope>NUCLEOTIDE SEQUENCE [LARGE SCALE GENOMIC DNA]</scope>
    <source>
        <strain evidence="8">ATCC 35063 / DSM 1093 / JCM 13430 / OCM 146 / M1</strain>
    </source>
</reference>
<evidence type="ECO:0000259" key="4">
    <source>
        <dbReference type="Pfam" id="PF13086"/>
    </source>
</evidence>
<feature type="domain" description="DNA2/NAM7 helicase helicase" evidence="4">
    <location>
        <begin position="945"/>
        <end position="987"/>
    </location>
</feature>
<dbReference type="CDD" id="cd18808">
    <property type="entry name" value="SF1_C_Upf1"/>
    <property type="match status" value="1"/>
</dbReference>
<feature type="compositionally biased region" description="Acidic residues" evidence="2">
    <location>
        <begin position="1533"/>
        <end position="1555"/>
    </location>
</feature>
<feature type="region of interest" description="Disordered" evidence="2">
    <location>
        <begin position="2350"/>
        <end position="2373"/>
    </location>
</feature>
<dbReference type="GO" id="GO:0004386">
    <property type="term" value="F:helicase activity"/>
    <property type="evidence" value="ECO:0007669"/>
    <property type="project" value="UniProtKB-KW"/>
</dbReference>
<evidence type="ECO:0000313" key="7">
    <source>
        <dbReference type="EMBL" id="ADC46971.1"/>
    </source>
</evidence>
<keyword evidence="7" id="KW-0547">Nucleotide-binding</keyword>
<feature type="compositionally biased region" description="Acidic residues" evidence="2">
    <location>
        <begin position="1460"/>
        <end position="1473"/>
    </location>
</feature>
<dbReference type="InterPro" id="IPR049468">
    <property type="entry name" value="Restrct_endonuc-II-like_dom"/>
</dbReference>
<feature type="compositionally biased region" description="Acidic residues" evidence="2">
    <location>
        <begin position="1600"/>
        <end position="1655"/>
    </location>
</feature>
<dbReference type="FunFam" id="3.40.960.10:FF:000002">
    <property type="entry name" value="DNA helicase related protein"/>
    <property type="match status" value="1"/>
</dbReference>
<feature type="region of interest" description="Disordered" evidence="2">
    <location>
        <begin position="2245"/>
        <end position="2296"/>
    </location>
</feature>
<organism evidence="7 8">
    <name type="scientific">Methanobrevibacter ruminantium (strain ATCC 35063 / DSM 1093 / JCM 13430 / OCM 146 / M1)</name>
    <name type="common">Methanobacterium ruminantium</name>
    <dbReference type="NCBI Taxonomy" id="634498"/>
    <lineage>
        <taxon>Archaea</taxon>
        <taxon>Methanobacteriati</taxon>
        <taxon>Methanobacteriota</taxon>
        <taxon>Methanomada group</taxon>
        <taxon>Methanobacteria</taxon>
        <taxon>Methanobacteriales</taxon>
        <taxon>Methanobacteriaceae</taxon>
        <taxon>Methanobrevibacter</taxon>
    </lineage>
</organism>
<feature type="compositionally biased region" description="Basic and acidic residues" evidence="2">
    <location>
        <begin position="1743"/>
        <end position="1766"/>
    </location>
</feature>
<dbReference type="PATRIC" id="fig|634498.28.peg.1123"/>
<dbReference type="InterPro" id="IPR041679">
    <property type="entry name" value="DNA2/NAM7-like_C"/>
</dbReference>
<dbReference type="eggNOG" id="arCOG00368">
    <property type="taxonomic scope" value="Archaea"/>
</dbReference>
<dbReference type="FunFam" id="3.40.50.300:FF:002063">
    <property type="entry name" value="DNA helicase related protein"/>
    <property type="match status" value="1"/>
</dbReference>
<protein>
    <submittedName>
        <fullName evidence="7">DNA helicase</fullName>
    </submittedName>
</protein>
<dbReference type="STRING" id="634498.mru_1121"/>
<dbReference type="HOGENOM" id="CLU_000788_3_1_2"/>
<feature type="compositionally biased region" description="Basic residues" evidence="2">
    <location>
        <begin position="1728"/>
        <end position="1742"/>
    </location>
</feature>
<feature type="domain" description="DNA2/NAM7 helicase helicase" evidence="4">
    <location>
        <begin position="300"/>
        <end position="408"/>
    </location>
</feature>
<feature type="region of interest" description="Disordered" evidence="2">
    <location>
        <begin position="1374"/>
        <end position="1555"/>
    </location>
</feature>
<feature type="domain" description="DUF3320" evidence="3">
    <location>
        <begin position="2482"/>
        <end position="2521"/>
    </location>
</feature>
<accession>D3E360</accession>
<dbReference type="RefSeq" id="WP_012955921.1">
    <property type="nucleotide sequence ID" value="NC_013790.1"/>
</dbReference>
<dbReference type="InterPro" id="IPR025103">
    <property type="entry name" value="DUF4011"/>
</dbReference>
<dbReference type="PANTHER" id="PTHR10887:SF530">
    <property type="entry name" value="SUPERFAMILY I DNA HELICASES"/>
    <property type="match status" value="1"/>
</dbReference>
<evidence type="ECO:0000256" key="1">
    <source>
        <dbReference type="SAM" id="Coils"/>
    </source>
</evidence>